<evidence type="ECO:0000313" key="3">
    <source>
        <dbReference type="Proteomes" id="UP000636960"/>
    </source>
</evidence>
<proteinExistence type="predicted"/>
<dbReference type="Proteomes" id="UP000636960">
    <property type="component" value="Unassembled WGS sequence"/>
</dbReference>
<dbReference type="AlphaFoldDB" id="A0A919KB80"/>
<reference evidence="2" key="1">
    <citation type="submission" date="2021-01" db="EMBL/GenBank/DDBJ databases">
        <title>Whole genome shotgun sequence of Actinoplanes rishiriensis NBRC 108556.</title>
        <authorList>
            <person name="Komaki H."/>
            <person name="Tamura T."/>
        </authorList>
    </citation>
    <scope>NUCLEOTIDE SEQUENCE</scope>
    <source>
        <strain evidence="2">NBRC 108556</strain>
    </source>
</reference>
<name>A0A919KB80_9ACTN</name>
<dbReference type="EMBL" id="BOMV01000122">
    <property type="protein sequence ID" value="GIF02140.1"/>
    <property type="molecule type" value="Genomic_DNA"/>
</dbReference>
<keyword evidence="3" id="KW-1185">Reference proteome</keyword>
<evidence type="ECO:0000256" key="1">
    <source>
        <dbReference type="SAM" id="MobiDB-lite"/>
    </source>
</evidence>
<organism evidence="2 3">
    <name type="scientific">Paractinoplanes rishiriensis</name>
    <dbReference type="NCBI Taxonomy" id="1050105"/>
    <lineage>
        <taxon>Bacteria</taxon>
        <taxon>Bacillati</taxon>
        <taxon>Actinomycetota</taxon>
        <taxon>Actinomycetes</taxon>
        <taxon>Micromonosporales</taxon>
        <taxon>Micromonosporaceae</taxon>
        <taxon>Paractinoplanes</taxon>
    </lineage>
</organism>
<accession>A0A919KB80</accession>
<feature type="region of interest" description="Disordered" evidence="1">
    <location>
        <begin position="55"/>
        <end position="82"/>
    </location>
</feature>
<gene>
    <name evidence="2" type="ORF">Ari01nite_96040</name>
</gene>
<protein>
    <submittedName>
        <fullName evidence="2">Uncharacterized protein</fullName>
    </submittedName>
</protein>
<sequence>MPGPQQHQHPAGLPARETAKPGTNGTLVRICQHRPHKTRTKQLCERRDIRHRVRQSHVPSLIVGTDPNANEPLHQPGTLRHP</sequence>
<feature type="region of interest" description="Disordered" evidence="1">
    <location>
        <begin position="1"/>
        <end position="26"/>
    </location>
</feature>
<evidence type="ECO:0000313" key="2">
    <source>
        <dbReference type="EMBL" id="GIF02140.1"/>
    </source>
</evidence>
<comment type="caution">
    <text evidence="2">The sequence shown here is derived from an EMBL/GenBank/DDBJ whole genome shotgun (WGS) entry which is preliminary data.</text>
</comment>